<dbReference type="Proteomes" id="UP001144471">
    <property type="component" value="Unassembled WGS sequence"/>
</dbReference>
<organism evidence="1 2">
    <name type="scientific">Propionigenium maris DSM 9537</name>
    <dbReference type="NCBI Taxonomy" id="1123000"/>
    <lineage>
        <taxon>Bacteria</taxon>
        <taxon>Fusobacteriati</taxon>
        <taxon>Fusobacteriota</taxon>
        <taxon>Fusobacteriia</taxon>
        <taxon>Fusobacteriales</taxon>
        <taxon>Fusobacteriaceae</taxon>
        <taxon>Propionigenium</taxon>
    </lineage>
</organism>
<dbReference type="AlphaFoldDB" id="A0A9W6GIU2"/>
<keyword evidence="2" id="KW-1185">Reference proteome</keyword>
<sequence>MAMKKRLYATLTARKGDAASKVLVLRDSQPYGKTNGIYIEANTETAVSTLATTLENEMDGVITKIACGEGTFEDHDKLVPADTTGDVSTKAFKVAFNEIKDKCTIVVPWFKNSGSVATVANALKALDYAKEGVANLTVVGVDVAQTF</sequence>
<accession>A0A9W6GIU2</accession>
<comment type="caution">
    <text evidence="1">The sequence shown here is derived from an EMBL/GenBank/DDBJ whole genome shotgun (WGS) entry which is preliminary data.</text>
</comment>
<name>A0A9W6GIU2_9FUSO</name>
<protein>
    <submittedName>
        <fullName evidence="1">Uncharacterized protein</fullName>
    </submittedName>
</protein>
<dbReference type="EMBL" id="BSDY01000006">
    <property type="protein sequence ID" value="GLI55974.1"/>
    <property type="molecule type" value="Genomic_DNA"/>
</dbReference>
<evidence type="ECO:0000313" key="2">
    <source>
        <dbReference type="Proteomes" id="UP001144471"/>
    </source>
</evidence>
<gene>
    <name evidence="1" type="ORF">PM10SUCC1_14880</name>
</gene>
<dbReference type="RefSeq" id="WP_281834808.1">
    <property type="nucleotide sequence ID" value="NZ_BSDY01000006.1"/>
</dbReference>
<reference evidence="1" key="1">
    <citation type="submission" date="2022-12" db="EMBL/GenBank/DDBJ databases">
        <title>Reference genome sequencing for broad-spectrum identification of bacterial and archaeal isolates by mass spectrometry.</title>
        <authorList>
            <person name="Sekiguchi Y."/>
            <person name="Tourlousse D.M."/>
        </authorList>
    </citation>
    <scope>NUCLEOTIDE SEQUENCE</scope>
    <source>
        <strain evidence="1">10succ1</strain>
    </source>
</reference>
<proteinExistence type="predicted"/>
<evidence type="ECO:0000313" key="1">
    <source>
        <dbReference type="EMBL" id="GLI55974.1"/>
    </source>
</evidence>